<gene>
    <name evidence="2" type="ORF">PAXINDRAFT_102955</name>
</gene>
<dbReference type="EMBL" id="KN819886">
    <property type="protein sequence ID" value="KIJ07453.1"/>
    <property type="molecule type" value="Genomic_DNA"/>
</dbReference>
<feature type="compositionally biased region" description="Low complexity" evidence="1">
    <location>
        <begin position="78"/>
        <end position="98"/>
    </location>
</feature>
<reference evidence="2 3" key="1">
    <citation type="submission" date="2014-06" db="EMBL/GenBank/DDBJ databases">
        <authorList>
            <consortium name="DOE Joint Genome Institute"/>
            <person name="Kuo A."/>
            <person name="Kohler A."/>
            <person name="Nagy L.G."/>
            <person name="Floudas D."/>
            <person name="Copeland A."/>
            <person name="Barry K.W."/>
            <person name="Cichocki N."/>
            <person name="Veneault-Fourrey C."/>
            <person name="LaButti K."/>
            <person name="Lindquist E.A."/>
            <person name="Lipzen A."/>
            <person name="Lundell T."/>
            <person name="Morin E."/>
            <person name="Murat C."/>
            <person name="Sun H."/>
            <person name="Tunlid A."/>
            <person name="Henrissat B."/>
            <person name="Grigoriev I.V."/>
            <person name="Hibbett D.S."/>
            <person name="Martin F."/>
            <person name="Nordberg H.P."/>
            <person name="Cantor M.N."/>
            <person name="Hua S.X."/>
        </authorList>
    </citation>
    <scope>NUCLEOTIDE SEQUENCE [LARGE SCALE GENOMIC DNA]</scope>
    <source>
        <strain evidence="2 3">ATCC 200175</strain>
    </source>
</reference>
<protein>
    <submittedName>
        <fullName evidence="2">Uncharacterized protein</fullName>
    </submittedName>
</protein>
<feature type="region of interest" description="Disordered" evidence="1">
    <location>
        <begin position="1"/>
        <end position="115"/>
    </location>
</feature>
<proteinExistence type="predicted"/>
<evidence type="ECO:0000313" key="2">
    <source>
        <dbReference type="EMBL" id="KIJ07453.1"/>
    </source>
</evidence>
<organism evidence="2 3">
    <name type="scientific">Paxillus involutus ATCC 200175</name>
    <dbReference type="NCBI Taxonomy" id="664439"/>
    <lineage>
        <taxon>Eukaryota</taxon>
        <taxon>Fungi</taxon>
        <taxon>Dikarya</taxon>
        <taxon>Basidiomycota</taxon>
        <taxon>Agaricomycotina</taxon>
        <taxon>Agaricomycetes</taxon>
        <taxon>Agaricomycetidae</taxon>
        <taxon>Boletales</taxon>
        <taxon>Paxilineae</taxon>
        <taxon>Paxillaceae</taxon>
        <taxon>Paxillus</taxon>
    </lineage>
</organism>
<keyword evidence="3" id="KW-1185">Reference proteome</keyword>
<dbReference type="AlphaFoldDB" id="A0A0C9T8I1"/>
<evidence type="ECO:0000313" key="3">
    <source>
        <dbReference type="Proteomes" id="UP000053647"/>
    </source>
</evidence>
<feature type="compositionally biased region" description="Low complexity" evidence="1">
    <location>
        <begin position="30"/>
        <end position="67"/>
    </location>
</feature>
<reference evidence="3" key="2">
    <citation type="submission" date="2015-01" db="EMBL/GenBank/DDBJ databases">
        <title>Evolutionary Origins and Diversification of the Mycorrhizal Mutualists.</title>
        <authorList>
            <consortium name="DOE Joint Genome Institute"/>
            <consortium name="Mycorrhizal Genomics Consortium"/>
            <person name="Kohler A."/>
            <person name="Kuo A."/>
            <person name="Nagy L.G."/>
            <person name="Floudas D."/>
            <person name="Copeland A."/>
            <person name="Barry K.W."/>
            <person name="Cichocki N."/>
            <person name="Veneault-Fourrey C."/>
            <person name="LaButti K."/>
            <person name="Lindquist E.A."/>
            <person name="Lipzen A."/>
            <person name="Lundell T."/>
            <person name="Morin E."/>
            <person name="Murat C."/>
            <person name="Riley R."/>
            <person name="Ohm R."/>
            <person name="Sun H."/>
            <person name="Tunlid A."/>
            <person name="Henrissat B."/>
            <person name="Grigoriev I.V."/>
            <person name="Hibbett D.S."/>
            <person name="Martin F."/>
        </authorList>
    </citation>
    <scope>NUCLEOTIDE SEQUENCE [LARGE SCALE GENOMIC DNA]</scope>
    <source>
        <strain evidence="3">ATCC 200175</strain>
    </source>
</reference>
<dbReference type="HOGENOM" id="CLU_2109789_0_0_1"/>
<name>A0A0C9T8I1_PAXIN</name>
<sequence length="115" mass="11829">MCNVVPCASTESPKRAEVAFLLTSEPEEIPTTQATPRSAPSSAPASRASTPPSRNSAPPSAPRSTPRSVPPSVPPSVPRSAAPSAPVTSAPQPTSTTSHFGDIQRSTTRQDLKAT</sequence>
<evidence type="ECO:0000256" key="1">
    <source>
        <dbReference type="SAM" id="MobiDB-lite"/>
    </source>
</evidence>
<dbReference type="Proteomes" id="UP000053647">
    <property type="component" value="Unassembled WGS sequence"/>
</dbReference>
<feature type="compositionally biased region" description="Pro residues" evidence="1">
    <location>
        <begin position="68"/>
        <end position="77"/>
    </location>
</feature>
<accession>A0A0C9T8I1</accession>